<name>A0A9Q1FWV9_SYNKA</name>
<evidence type="ECO:0000313" key="2">
    <source>
        <dbReference type="EMBL" id="KAJ8368879.1"/>
    </source>
</evidence>
<dbReference type="AlphaFoldDB" id="A0A9Q1FWV9"/>
<feature type="compositionally biased region" description="Basic and acidic residues" evidence="1">
    <location>
        <begin position="1"/>
        <end position="10"/>
    </location>
</feature>
<comment type="caution">
    <text evidence="2">The sequence shown here is derived from an EMBL/GenBank/DDBJ whole genome shotgun (WGS) entry which is preliminary data.</text>
</comment>
<evidence type="ECO:0000256" key="1">
    <source>
        <dbReference type="SAM" id="MobiDB-lite"/>
    </source>
</evidence>
<feature type="compositionally biased region" description="Basic and acidic residues" evidence="1">
    <location>
        <begin position="25"/>
        <end position="38"/>
    </location>
</feature>
<feature type="region of interest" description="Disordered" evidence="1">
    <location>
        <begin position="1"/>
        <end position="50"/>
    </location>
</feature>
<dbReference type="EMBL" id="JAINUF010000003">
    <property type="protein sequence ID" value="KAJ8368879.1"/>
    <property type="molecule type" value="Genomic_DNA"/>
</dbReference>
<dbReference type="Proteomes" id="UP001152622">
    <property type="component" value="Chromosome 3"/>
</dbReference>
<evidence type="ECO:0000313" key="3">
    <source>
        <dbReference type="Proteomes" id="UP001152622"/>
    </source>
</evidence>
<protein>
    <submittedName>
        <fullName evidence="2">Uncharacterized protein</fullName>
    </submittedName>
</protein>
<reference evidence="2" key="1">
    <citation type="journal article" date="2023" name="Science">
        <title>Genome structures resolve the early diversification of teleost fishes.</title>
        <authorList>
            <person name="Parey E."/>
            <person name="Louis A."/>
            <person name="Montfort J."/>
            <person name="Bouchez O."/>
            <person name="Roques C."/>
            <person name="Iampietro C."/>
            <person name="Lluch J."/>
            <person name="Castinel A."/>
            <person name="Donnadieu C."/>
            <person name="Desvignes T."/>
            <person name="Floi Bucao C."/>
            <person name="Jouanno E."/>
            <person name="Wen M."/>
            <person name="Mejri S."/>
            <person name="Dirks R."/>
            <person name="Jansen H."/>
            <person name="Henkel C."/>
            <person name="Chen W.J."/>
            <person name="Zahm M."/>
            <person name="Cabau C."/>
            <person name="Klopp C."/>
            <person name="Thompson A.W."/>
            <person name="Robinson-Rechavi M."/>
            <person name="Braasch I."/>
            <person name="Lecointre G."/>
            <person name="Bobe J."/>
            <person name="Postlethwait J.H."/>
            <person name="Berthelot C."/>
            <person name="Roest Crollius H."/>
            <person name="Guiguen Y."/>
        </authorList>
    </citation>
    <scope>NUCLEOTIDE SEQUENCE</scope>
    <source>
        <strain evidence="2">WJC10195</strain>
    </source>
</reference>
<keyword evidence="3" id="KW-1185">Reference proteome</keyword>
<feature type="region of interest" description="Disordered" evidence="1">
    <location>
        <begin position="86"/>
        <end position="118"/>
    </location>
</feature>
<organism evidence="2 3">
    <name type="scientific">Synaphobranchus kaupii</name>
    <name type="common">Kaup's arrowtooth eel</name>
    <dbReference type="NCBI Taxonomy" id="118154"/>
    <lineage>
        <taxon>Eukaryota</taxon>
        <taxon>Metazoa</taxon>
        <taxon>Chordata</taxon>
        <taxon>Craniata</taxon>
        <taxon>Vertebrata</taxon>
        <taxon>Euteleostomi</taxon>
        <taxon>Actinopterygii</taxon>
        <taxon>Neopterygii</taxon>
        <taxon>Teleostei</taxon>
        <taxon>Anguilliformes</taxon>
        <taxon>Synaphobranchidae</taxon>
        <taxon>Synaphobranchus</taxon>
    </lineage>
</organism>
<gene>
    <name evidence="2" type="ORF">SKAU_G00089070</name>
</gene>
<sequence length="128" mass="14290">MQRVQGRGDADGSVGEGGVGWAEGCSEHLSRREARTPRPEIGQFPDPHPLCQLDQESGQKHALWPIEGQLSKIRCALQAKQYSSPPIRTIMHSGRHDRQPACHSSRQQQANDDDVRKIPELPEFTFAL</sequence>
<accession>A0A9Q1FWV9</accession>
<proteinExistence type="predicted"/>